<dbReference type="Proteomes" id="UP001141259">
    <property type="component" value="Unassembled WGS sequence"/>
</dbReference>
<accession>A0A9X3A6B5</accession>
<dbReference type="RefSeq" id="WP_259630095.1">
    <property type="nucleotide sequence ID" value="NZ_JANYMP010000051.1"/>
</dbReference>
<comment type="caution">
    <text evidence="1">The sequence shown here is derived from an EMBL/GenBank/DDBJ whole genome shotgun (WGS) entry which is preliminary data.</text>
</comment>
<evidence type="ECO:0000313" key="2">
    <source>
        <dbReference type="Proteomes" id="UP001141259"/>
    </source>
</evidence>
<evidence type="ECO:0000313" key="1">
    <source>
        <dbReference type="EMBL" id="MCS7484649.1"/>
    </source>
</evidence>
<sequence>MPSLWIGPPGRLRAVDDAAQEFDRSVSLSVTEFQALGGAVTVTSLPTPPRRLALSWTGLQPGDAEWLDALARRVFGPSPLAVLDPSTRNLLDGTQSQGFGPVSSWELTGQGSLVQQPDRTVTLTGTSSTSVLRWQHPFWPGWPVPAGQRLTFTTSFPASTSEVQLYWFNAAGLSSWTSRAGATITAEPPDRTLFVKPAIVPGPLTTPIPVGPALLRLADPTPLPSPLPIGDGCPAMAVTGYTDRPTATARDLSLTLVEVRRARS</sequence>
<reference evidence="1" key="1">
    <citation type="submission" date="2022-08" db="EMBL/GenBank/DDBJ databases">
        <authorList>
            <person name="Tistechok S."/>
            <person name="Samborskyy M."/>
            <person name="Roman I."/>
        </authorList>
    </citation>
    <scope>NUCLEOTIDE SEQUENCE</scope>
    <source>
        <strain evidence="1">DSM 103496</strain>
    </source>
</reference>
<proteinExistence type="predicted"/>
<gene>
    <name evidence="1" type="ORF">NZH93_48145</name>
</gene>
<keyword evidence="2" id="KW-1185">Reference proteome</keyword>
<protein>
    <submittedName>
        <fullName evidence="1">Uncharacterized protein</fullName>
    </submittedName>
</protein>
<dbReference type="AlphaFoldDB" id="A0A9X3A6B5"/>
<name>A0A9X3A6B5_9PSEU</name>
<organism evidence="1 2">
    <name type="scientific">Umezawaea endophytica</name>
    <dbReference type="NCBI Taxonomy" id="1654476"/>
    <lineage>
        <taxon>Bacteria</taxon>
        <taxon>Bacillati</taxon>
        <taxon>Actinomycetota</taxon>
        <taxon>Actinomycetes</taxon>
        <taxon>Pseudonocardiales</taxon>
        <taxon>Pseudonocardiaceae</taxon>
        <taxon>Umezawaea</taxon>
    </lineage>
</organism>
<dbReference type="EMBL" id="JANYMP010000051">
    <property type="protein sequence ID" value="MCS7484649.1"/>
    <property type="molecule type" value="Genomic_DNA"/>
</dbReference>